<gene>
    <name evidence="2" type="ORF">MNEG_15949</name>
</gene>
<reference evidence="2 3" key="1">
    <citation type="journal article" date="2013" name="BMC Genomics">
        <title>Reconstruction of the lipid metabolism for the microalga Monoraphidium neglectum from its genome sequence reveals characteristics suitable for biofuel production.</title>
        <authorList>
            <person name="Bogen C."/>
            <person name="Al-Dilaimi A."/>
            <person name="Albersmeier A."/>
            <person name="Wichmann J."/>
            <person name="Grundmann M."/>
            <person name="Rupp O."/>
            <person name="Lauersen K.J."/>
            <person name="Blifernez-Klassen O."/>
            <person name="Kalinowski J."/>
            <person name="Goesmann A."/>
            <person name="Mussgnug J.H."/>
            <person name="Kruse O."/>
        </authorList>
    </citation>
    <scope>NUCLEOTIDE SEQUENCE [LARGE SCALE GENOMIC DNA]</scope>
    <source>
        <strain evidence="2 3">SAG 48.87</strain>
    </source>
</reference>
<feature type="non-terminal residue" evidence="2">
    <location>
        <position position="83"/>
    </location>
</feature>
<proteinExistence type="predicted"/>
<keyword evidence="3" id="KW-1185">Reference proteome</keyword>
<protein>
    <submittedName>
        <fullName evidence="2">Uncharacterized protein</fullName>
    </submittedName>
</protein>
<dbReference type="AlphaFoldDB" id="A0A0D2LJ50"/>
<dbReference type="KEGG" id="mng:MNEG_15949"/>
<organism evidence="2 3">
    <name type="scientific">Monoraphidium neglectum</name>
    <dbReference type="NCBI Taxonomy" id="145388"/>
    <lineage>
        <taxon>Eukaryota</taxon>
        <taxon>Viridiplantae</taxon>
        <taxon>Chlorophyta</taxon>
        <taxon>core chlorophytes</taxon>
        <taxon>Chlorophyceae</taxon>
        <taxon>CS clade</taxon>
        <taxon>Sphaeropleales</taxon>
        <taxon>Selenastraceae</taxon>
        <taxon>Monoraphidium</taxon>
    </lineage>
</organism>
<accession>A0A0D2LJ50</accession>
<dbReference type="Proteomes" id="UP000054498">
    <property type="component" value="Unassembled WGS sequence"/>
</dbReference>
<evidence type="ECO:0000313" key="2">
    <source>
        <dbReference type="EMBL" id="KIY92014.1"/>
    </source>
</evidence>
<name>A0A0D2LJ50_9CHLO</name>
<dbReference type="GeneID" id="25733660"/>
<dbReference type="EMBL" id="KK106041">
    <property type="protein sequence ID" value="KIY92014.1"/>
    <property type="molecule type" value="Genomic_DNA"/>
</dbReference>
<feature type="non-terminal residue" evidence="2">
    <location>
        <position position="1"/>
    </location>
</feature>
<dbReference type="RefSeq" id="XP_013891034.1">
    <property type="nucleotide sequence ID" value="XM_014035580.1"/>
</dbReference>
<evidence type="ECO:0000313" key="3">
    <source>
        <dbReference type="Proteomes" id="UP000054498"/>
    </source>
</evidence>
<sequence length="83" mass="8582">LLRGWLRGGPRHRRAAAGGGALHAARPAAGGAVLRRPSVAGHQRRQHVLAVLHLAGGQPVQHVCGRQDVGAAARQTGARAQLL</sequence>
<evidence type="ECO:0000256" key="1">
    <source>
        <dbReference type="SAM" id="MobiDB-lite"/>
    </source>
</evidence>
<feature type="region of interest" description="Disordered" evidence="1">
    <location>
        <begin position="1"/>
        <end position="23"/>
    </location>
</feature>